<keyword evidence="7" id="KW-1185">Reference proteome</keyword>
<comment type="caution">
    <text evidence="6">The sequence shown here is derived from an EMBL/GenBank/DDBJ whole genome shotgun (WGS) entry which is preliminary data.</text>
</comment>
<accession>A0ABW0H7R2</accession>
<dbReference type="EC" id="2.1.1.-" evidence="4"/>
<keyword evidence="2" id="KW-0808">Transferase</keyword>
<sequence length="248" mass="27114">MSRFECRQIGTATLYRGDALEVMATLQAGSFGDCLADPPYSSGGNVRDKAQATSAKYQSSEHRGLYPEFQGDTRDQRSYLAWSALWLARARQLVAPGGLVGIFSDWRQLPVTTDAIQCGGWVWRGVVPWDKTESSRPQLGRYRNQTEYVVWGSNGARPLAGPTAPGLFRHSVPRQKHHIAGKPVELMGGLLRPMRGPILDPFMGSATIGVACLQLGLPYVGIEVDETYFEISCRRLEAALSTGGTTHG</sequence>
<dbReference type="InterPro" id="IPR002941">
    <property type="entry name" value="DNA_methylase_N4/N6"/>
</dbReference>
<proteinExistence type="inferred from homology"/>
<dbReference type="SUPFAM" id="SSF53335">
    <property type="entry name" value="S-adenosyl-L-methionine-dependent methyltransferases"/>
    <property type="match status" value="1"/>
</dbReference>
<gene>
    <name evidence="6" type="ORF">ACFPPC_10625</name>
</gene>
<dbReference type="Proteomes" id="UP001596104">
    <property type="component" value="Unassembled WGS sequence"/>
</dbReference>
<dbReference type="PRINTS" id="PR00508">
    <property type="entry name" value="S21N4MTFRASE"/>
</dbReference>
<evidence type="ECO:0000256" key="4">
    <source>
        <dbReference type="RuleBase" id="RU362026"/>
    </source>
</evidence>
<organism evidence="6 7">
    <name type="scientific">Bosea vestrisii</name>
    <dbReference type="NCBI Taxonomy" id="151416"/>
    <lineage>
        <taxon>Bacteria</taxon>
        <taxon>Pseudomonadati</taxon>
        <taxon>Pseudomonadota</taxon>
        <taxon>Alphaproteobacteria</taxon>
        <taxon>Hyphomicrobiales</taxon>
        <taxon>Boseaceae</taxon>
        <taxon>Bosea</taxon>
    </lineage>
</organism>
<evidence type="ECO:0000313" key="6">
    <source>
        <dbReference type="EMBL" id="MFC5393086.1"/>
    </source>
</evidence>
<dbReference type="Gene3D" id="3.40.50.150">
    <property type="entry name" value="Vaccinia Virus protein VP39"/>
    <property type="match status" value="1"/>
</dbReference>
<dbReference type="EMBL" id="JBHSLV010000019">
    <property type="protein sequence ID" value="MFC5393086.1"/>
    <property type="molecule type" value="Genomic_DNA"/>
</dbReference>
<protein>
    <recommendedName>
        <fullName evidence="4">Methyltransferase</fullName>
        <ecNumber evidence="4">2.1.1.-</ecNumber>
    </recommendedName>
</protein>
<reference evidence="7" key="1">
    <citation type="journal article" date="2019" name="Int. J. Syst. Evol. Microbiol.">
        <title>The Global Catalogue of Microorganisms (GCM) 10K type strain sequencing project: providing services to taxonomists for standard genome sequencing and annotation.</title>
        <authorList>
            <consortium name="The Broad Institute Genomics Platform"/>
            <consortium name="The Broad Institute Genome Sequencing Center for Infectious Disease"/>
            <person name="Wu L."/>
            <person name="Ma J."/>
        </authorList>
    </citation>
    <scope>NUCLEOTIDE SEQUENCE [LARGE SCALE GENOMIC DNA]</scope>
    <source>
        <strain evidence="7">CGMCC 1.16326</strain>
    </source>
</reference>
<dbReference type="RefSeq" id="WP_377008014.1">
    <property type="nucleotide sequence ID" value="NZ_JBHSLV010000019.1"/>
</dbReference>
<comment type="catalytic activity">
    <reaction evidence="3">
        <text>a 2'-deoxyadenosine in DNA + S-adenosyl-L-methionine = an N(6)-methyl-2'-deoxyadenosine in DNA + S-adenosyl-L-homocysteine + H(+)</text>
        <dbReference type="Rhea" id="RHEA:15197"/>
        <dbReference type="Rhea" id="RHEA-COMP:12418"/>
        <dbReference type="Rhea" id="RHEA-COMP:12419"/>
        <dbReference type="ChEBI" id="CHEBI:15378"/>
        <dbReference type="ChEBI" id="CHEBI:57856"/>
        <dbReference type="ChEBI" id="CHEBI:59789"/>
        <dbReference type="ChEBI" id="CHEBI:90615"/>
        <dbReference type="ChEBI" id="CHEBI:90616"/>
        <dbReference type="EC" id="2.1.1.72"/>
    </reaction>
</comment>
<name>A0ABW0H7R2_9HYPH</name>
<feature type="domain" description="DNA methylase N-4/N-6" evidence="5">
    <location>
        <begin position="35"/>
        <end position="232"/>
    </location>
</feature>
<evidence type="ECO:0000313" key="7">
    <source>
        <dbReference type="Proteomes" id="UP001596104"/>
    </source>
</evidence>
<keyword evidence="1" id="KW-0489">Methyltransferase</keyword>
<evidence type="ECO:0000256" key="3">
    <source>
        <dbReference type="ARBA" id="ARBA00047942"/>
    </source>
</evidence>
<evidence type="ECO:0000256" key="1">
    <source>
        <dbReference type="ARBA" id="ARBA00022603"/>
    </source>
</evidence>
<evidence type="ECO:0000259" key="5">
    <source>
        <dbReference type="Pfam" id="PF01555"/>
    </source>
</evidence>
<dbReference type="InterPro" id="IPR001091">
    <property type="entry name" value="RM_Methyltransferase"/>
</dbReference>
<dbReference type="InterPro" id="IPR029063">
    <property type="entry name" value="SAM-dependent_MTases_sf"/>
</dbReference>
<evidence type="ECO:0000256" key="2">
    <source>
        <dbReference type="ARBA" id="ARBA00022679"/>
    </source>
</evidence>
<dbReference type="Pfam" id="PF01555">
    <property type="entry name" value="N6_N4_Mtase"/>
    <property type="match status" value="1"/>
</dbReference>
<comment type="similarity">
    <text evidence="4">Belongs to the N(4)/N(6)-methyltransferase family.</text>
</comment>